<gene>
    <name evidence="1" type="ORF">EBO15_27255</name>
</gene>
<dbReference type="Proteomes" id="UP000282674">
    <property type="component" value="Unassembled WGS sequence"/>
</dbReference>
<comment type="caution">
    <text evidence="1">The sequence shown here is derived from an EMBL/GenBank/DDBJ whole genome shotgun (WGS) entry which is preliminary data.</text>
</comment>
<protein>
    <submittedName>
        <fullName evidence="1">Uncharacterized protein</fullName>
    </submittedName>
</protein>
<sequence length="63" mass="6631">MSMRVTVWSRQSGGTTVTSVVALEPVVRATRGTVVVSEYASNRTGKLTLVCPAGILNTSFGTE</sequence>
<organism evidence="1 2">
    <name type="scientific">Actinomadura harenae</name>
    <dbReference type="NCBI Taxonomy" id="2483351"/>
    <lineage>
        <taxon>Bacteria</taxon>
        <taxon>Bacillati</taxon>
        <taxon>Actinomycetota</taxon>
        <taxon>Actinomycetes</taxon>
        <taxon>Streptosporangiales</taxon>
        <taxon>Thermomonosporaceae</taxon>
        <taxon>Actinomadura</taxon>
    </lineage>
</organism>
<evidence type="ECO:0000313" key="2">
    <source>
        <dbReference type="Proteomes" id="UP000282674"/>
    </source>
</evidence>
<name>A0A3M2LRX1_9ACTN</name>
<reference evidence="1 2" key="1">
    <citation type="submission" date="2018-10" db="EMBL/GenBank/DDBJ databases">
        <title>Isolation from soil.</title>
        <authorList>
            <person name="Hu J."/>
        </authorList>
    </citation>
    <scope>NUCLEOTIDE SEQUENCE [LARGE SCALE GENOMIC DNA]</scope>
    <source>
        <strain evidence="1 2">NEAU-Ht49</strain>
    </source>
</reference>
<proteinExistence type="predicted"/>
<evidence type="ECO:0000313" key="1">
    <source>
        <dbReference type="EMBL" id="RMI40199.1"/>
    </source>
</evidence>
<keyword evidence="2" id="KW-1185">Reference proteome</keyword>
<dbReference type="AlphaFoldDB" id="A0A3M2LRX1"/>
<accession>A0A3M2LRX1</accession>
<dbReference type="EMBL" id="RFFG01000057">
    <property type="protein sequence ID" value="RMI40199.1"/>
    <property type="molecule type" value="Genomic_DNA"/>
</dbReference>